<evidence type="ECO:0000313" key="3">
    <source>
        <dbReference type="EMBL" id="EPS98177.1"/>
    </source>
</evidence>
<keyword evidence="4" id="KW-1185">Reference proteome</keyword>
<keyword evidence="2" id="KW-0812">Transmembrane</keyword>
<dbReference type="AlphaFoldDB" id="S8E079"/>
<dbReference type="EMBL" id="KE504168">
    <property type="protein sequence ID" value="EPS98177.1"/>
    <property type="molecule type" value="Genomic_DNA"/>
</dbReference>
<keyword evidence="2" id="KW-0472">Membrane</keyword>
<keyword evidence="2" id="KW-1133">Transmembrane helix</keyword>
<dbReference type="Proteomes" id="UP000015241">
    <property type="component" value="Unassembled WGS sequence"/>
</dbReference>
<dbReference type="OrthoDB" id="2800886at2759"/>
<feature type="transmembrane region" description="Helical" evidence="2">
    <location>
        <begin position="180"/>
        <end position="199"/>
    </location>
</feature>
<accession>S8E079</accession>
<dbReference type="STRING" id="743788.S8E079"/>
<feature type="transmembrane region" description="Helical" evidence="2">
    <location>
        <begin position="220"/>
        <end position="241"/>
    </location>
</feature>
<evidence type="ECO:0000256" key="1">
    <source>
        <dbReference type="SAM" id="MobiDB-lite"/>
    </source>
</evidence>
<feature type="transmembrane region" description="Helical" evidence="2">
    <location>
        <begin position="20"/>
        <end position="37"/>
    </location>
</feature>
<feature type="transmembrane region" description="Helical" evidence="2">
    <location>
        <begin position="106"/>
        <end position="127"/>
    </location>
</feature>
<proteinExistence type="predicted"/>
<dbReference type="InParanoid" id="S8E079"/>
<protein>
    <submittedName>
        <fullName evidence="3">Uncharacterized protein</fullName>
    </submittedName>
</protein>
<feature type="region of interest" description="Disordered" evidence="1">
    <location>
        <begin position="320"/>
        <end position="352"/>
    </location>
</feature>
<feature type="transmembrane region" description="Helical" evidence="2">
    <location>
        <begin position="57"/>
        <end position="86"/>
    </location>
</feature>
<feature type="transmembrane region" description="Helical" evidence="2">
    <location>
        <begin position="139"/>
        <end position="160"/>
    </location>
</feature>
<name>S8E079_FOMSC</name>
<evidence type="ECO:0000313" key="4">
    <source>
        <dbReference type="Proteomes" id="UP000015241"/>
    </source>
</evidence>
<organism evidence="3 4">
    <name type="scientific">Fomitopsis schrenkii</name>
    <name type="common">Brown rot fungus</name>
    <dbReference type="NCBI Taxonomy" id="2126942"/>
    <lineage>
        <taxon>Eukaryota</taxon>
        <taxon>Fungi</taxon>
        <taxon>Dikarya</taxon>
        <taxon>Basidiomycota</taxon>
        <taxon>Agaricomycotina</taxon>
        <taxon>Agaricomycetes</taxon>
        <taxon>Polyporales</taxon>
        <taxon>Fomitopsis</taxon>
    </lineage>
</organism>
<evidence type="ECO:0000256" key="2">
    <source>
        <dbReference type="SAM" id="Phobius"/>
    </source>
</evidence>
<gene>
    <name evidence="3" type="ORF">FOMPIDRAFT_1024751</name>
</gene>
<reference evidence="3 4" key="1">
    <citation type="journal article" date="2012" name="Science">
        <title>The Paleozoic origin of enzymatic lignin decomposition reconstructed from 31 fungal genomes.</title>
        <authorList>
            <person name="Floudas D."/>
            <person name="Binder M."/>
            <person name="Riley R."/>
            <person name="Barry K."/>
            <person name="Blanchette R.A."/>
            <person name="Henrissat B."/>
            <person name="Martinez A.T."/>
            <person name="Otillar R."/>
            <person name="Spatafora J.W."/>
            <person name="Yadav J.S."/>
            <person name="Aerts A."/>
            <person name="Benoit I."/>
            <person name="Boyd A."/>
            <person name="Carlson A."/>
            <person name="Copeland A."/>
            <person name="Coutinho P.M."/>
            <person name="de Vries R.P."/>
            <person name="Ferreira P."/>
            <person name="Findley K."/>
            <person name="Foster B."/>
            <person name="Gaskell J."/>
            <person name="Glotzer D."/>
            <person name="Gorecki P."/>
            <person name="Heitman J."/>
            <person name="Hesse C."/>
            <person name="Hori C."/>
            <person name="Igarashi K."/>
            <person name="Jurgens J.A."/>
            <person name="Kallen N."/>
            <person name="Kersten P."/>
            <person name="Kohler A."/>
            <person name="Kuees U."/>
            <person name="Kumar T.K.A."/>
            <person name="Kuo A."/>
            <person name="LaButti K."/>
            <person name="Larrondo L.F."/>
            <person name="Lindquist E."/>
            <person name="Ling A."/>
            <person name="Lombard V."/>
            <person name="Lucas S."/>
            <person name="Lundell T."/>
            <person name="Martin R."/>
            <person name="McLaughlin D.J."/>
            <person name="Morgenstern I."/>
            <person name="Morin E."/>
            <person name="Murat C."/>
            <person name="Nagy L.G."/>
            <person name="Nolan M."/>
            <person name="Ohm R.A."/>
            <person name="Patyshakuliyeva A."/>
            <person name="Rokas A."/>
            <person name="Ruiz-Duenas F.J."/>
            <person name="Sabat G."/>
            <person name="Salamov A."/>
            <person name="Samejima M."/>
            <person name="Schmutz J."/>
            <person name="Slot J.C."/>
            <person name="St John F."/>
            <person name="Stenlid J."/>
            <person name="Sun H."/>
            <person name="Sun S."/>
            <person name="Syed K."/>
            <person name="Tsang A."/>
            <person name="Wiebenga A."/>
            <person name="Young D."/>
            <person name="Pisabarro A."/>
            <person name="Eastwood D.C."/>
            <person name="Martin F."/>
            <person name="Cullen D."/>
            <person name="Grigoriev I.V."/>
            <person name="Hibbett D.S."/>
        </authorList>
    </citation>
    <scope>NUCLEOTIDE SEQUENCE</scope>
    <source>
        <strain evidence="4">FP-58527</strain>
    </source>
</reference>
<feature type="transmembrane region" description="Helical" evidence="2">
    <location>
        <begin position="253"/>
        <end position="273"/>
    </location>
</feature>
<dbReference type="HOGENOM" id="CLU_044614_3_0_1"/>
<sequence>MIPPSPLLPSALASAVIETLLYSVFLVLCTTSLWLLWDQNRTRPGRSPTNPSYARGIPLITAGCLLLLGVTAHWIVTVVCLFQALVTYKEGMAPEEYYQTYLDNPSTIASTALFFFCLLVYNAVSVYRVWIIWSFRRRIAMYPACFFIAFVVSGIGGAYHTARQGSLASGLRTTWWKWDTATLSASLCVNLYCSMFIYARILMAKINLVRAGLQADSVQFILDLLPTLLESGFVYTLWAIFHFVCYEVPDAVSFVTGACSPAIAGISFAAVIVQSRLTWPQAPCTPSDRRMAEDQLQFSRPRVSNVYSIGLSMADAVREIEDAGDPKNAEPSELSSETREVKPDSPLERGVM</sequence>